<dbReference type="InterPro" id="IPR006085">
    <property type="entry name" value="XPG_DNA_repair_N"/>
</dbReference>
<evidence type="ECO:0000256" key="11">
    <source>
        <dbReference type="ARBA" id="ARBA00023204"/>
    </source>
</evidence>
<evidence type="ECO:0000313" key="18">
    <source>
        <dbReference type="RefSeq" id="XP_033344800.1"/>
    </source>
</evidence>
<evidence type="ECO:0000259" key="16">
    <source>
        <dbReference type="SMART" id="SM00485"/>
    </source>
</evidence>
<dbReference type="InterPro" id="IPR006086">
    <property type="entry name" value="XPG-I_dom"/>
</dbReference>
<dbReference type="KEGG" id="bvk:117230949"/>
<feature type="compositionally biased region" description="Polar residues" evidence="14">
    <location>
        <begin position="451"/>
        <end position="463"/>
    </location>
</feature>
<dbReference type="SUPFAM" id="SSF47807">
    <property type="entry name" value="5' to 3' exonuclease, C-terminal subdomain"/>
    <property type="match status" value="1"/>
</dbReference>
<keyword evidence="6" id="KW-0479">Metal-binding</keyword>
<feature type="domain" description="XPG N-terminal" evidence="16">
    <location>
        <begin position="1"/>
        <end position="98"/>
    </location>
</feature>
<dbReference type="Pfam" id="PF00867">
    <property type="entry name" value="XPG_I"/>
    <property type="match status" value="1"/>
</dbReference>
<dbReference type="PROSITE" id="PS00841">
    <property type="entry name" value="XPG_1"/>
    <property type="match status" value="1"/>
</dbReference>
<evidence type="ECO:0000256" key="12">
    <source>
        <dbReference type="ARBA" id="ARBA00023242"/>
    </source>
</evidence>
<dbReference type="Gene3D" id="3.40.50.1010">
    <property type="entry name" value="5'-nuclease"/>
    <property type="match status" value="2"/>
</dbReference>
<evidence type="ECO:0000256" key="14">
    <source>
        <dbReference type="SAM" id="MobiDB-lite"/>
    </source>
</evidence>
<evidence type="ECO:0000256" key="13">
    <source>
        <dbReference type="ARBA" id="ARBA00038112"/>
    </source>
</evidence>
<dbReference type="PANTHER" id="PTHR16171">
    <property type="entry name" value="DNA REPAIR PROTEIN COMPLEMENTING XP-G CELLS-RELATED"/>
    <property type="match status" value="1"/>
</dbReference>
<dbReference type="RefSeq" id="XP_033344801.1">
    <property type="nucleotide sequence ID" value="XM_033488910.1"/>
</dbReference>
<dbReference type="GO" id="GO:0003697">
    <property type="term" value="F:single-stranded DNA binding"/>
    <property type="evidence" value="ECO:0007669"/>
    <property type="project" value="InterPro"/>
</dbReference>
<dbReference type="GO" id="GO:0046872">
    <property type="term" value="F:metal ion binding"/>
    <property type="evidence" value="ECO:0007669"/>
    <property type="project" value="UniProtKB-KW"/>
</dbReference>
<dbReference type="CDD" id="cd09904">
    <property type="entry name" value="H3TH_XPG"/>
    <property type="match status" value="1"/>
</dbReference>
<keyword evidence="4" id="KW-0597">Phosphoprotein</keyword>
<dbReference type="GO" id="GO:0006289">
    <property type="term" value="P:nucleotide-excision repair"/>
    <property type="evidence" value="ECO:0007669"/>
    <property type="project" value="InterPro"/>
</dbReference>
<accession>A0A6J3JWX1</accession>
<dbReference type="RefSeq" id="XP_033344802.1">
    <property type="nucleotide sequence ID" value="XM_033488911.1"/>
</dbReference>
<dbReference type="SUPFAM" id="SSF88723">
    <property type="entry name" value="PIN domain-like"/>
    <property type="match status" value="1"/>
</dbReference>
<dbReference type="SMART" id="SM00485">
    <property type="entry name" value="XPGN"/>
    <property type="match status" value="1"/>
</dbReference>
<evidence type="ECO:0000256" key="4">
    <source>
        <dbReference type="ARBA" id="ARBA00022553"/>
    </source>
</evidence>
<dbReference type="SMART" id="SM00279">
    <property type="entry name" value="HhH2"/>
    <property type="match status" value="1"/>
</dbReference>
<dbReference type="Pfam" id="PF00752">
    <property type="entry name" value="XPG_N"/>
    <property type="match status" value="1"/>
</dbReference>
<dbReference type="RefSeq" id="XP_033344800.1">
    <property type="nucleotide sequence ID" value="XM_033488909.1"/>
</dbReference>
<dbReference type="PANTHER" id="PTHR16171:SF7">
    <property type="entry name" value="DNA REPAIR PROTEIN RAD2"/>
    <property type="match status" value="1"/>
</dbReference>
<dbReference type="CTD" id="3772069"/>
<dbReference type="PRINTS" id="PR00066">
    <property type="entry name" value="XRODRMPGMNTG"/>
</dbReference>
<dbReference type="GO" id="GO:0005634">
    <property type="term" value="C:nucleus"/>
    <property type="evidence" value="ECO:0007669"/>
    <property type="project" value="UniProtKB-SubCell"/>
</dbReference>
<feature type="region of interest" description="Disordered" evidence="14">
    <location>
        <begin position="148"/>
        <end position="188"/>
    </location>
</feature>
<comment type="cofactor">
    <cofactor evidence="1">
        <name>Mg(2+)</name>
        <dbReference type="ChEBI" id="CHEBI:18420"/>
    </cofactor>
</comment>
<keyword evidence="10" id="KW-0460">Magnesium</keyword>
<evidence type="ECO:0000256" key="8">
    <source>
        <dbReference type="ARBA" id="ARBA00022763"/>
    </source>
</evidence>
<evidence type="ECO:0000313" key="22">
    <source>
        <dbReference type="RefSeq" id="XP_033344805.1"/>
    </source>
</evidence>
<evidence type="ECO:0000256" key="10">
    <source>
        <dbReference type="ARBA" id="ARBA00022842"/>
    </source>
</evidence>
<feature type="region of interest" description="Disordered" evidence="14">
    <location>
        <begin position="451"/>
        <end position="474"/>
    </location>
</feature>
<dbReference type="PRINTS" id="PR00853">
    <property type="entry name" value="XPGRADSUPER"/>
</dbReference>
<comment type="similarity">
    <text evidence="13">Belongs to the XPG/RAD2 endonuclease family. GEN subfamily.</text>
</comment>
<dbReference type="InterPro" id="IPR029060">
    <property type="entry name" value="PIN-like_dom_sf"/>
</dbReference>
<dbReference type="InterPro" id="IPR019974">
    <property type="entry name" value="XPG_CS"/>
</dbReference>
<dbReference type="InterPro" id="IPR001044">
    <property type="entry name" value="XPG/Rad2_eukaryotes"/>
</dbReference>
<dbReference type="InterPro" id="IPR008918">
    <property type="entry name" value="HhH2"/>
</dbReference>
<evidence type="ECO:0000313" key="17">
    <source>
        <dbReference type="Proteomes" id="UP000504631"/>
    </source>
</evidence>
<feature type="domain" description="XPG-I" evidence="15">
    <location>
        <begin position="747"/>
        <end position="810"/>
    </location>
</feature>
<feature type="compositionally biased region" description="Basic and acidic residues" evidence="14">
    <location>
        <begin position="464"/>
        <end position="474"/>
    </location>
</feature>
<keyword evidence="17" id="KW-1185">Reference proteome</keyword>
<feature type="compositionally biased region" description="Basic and acidic residues" evidence="14">
    <location>
        <begin position="322"/>
        <end position="331"/>
    </location>
</feature>
<dbReference type="CDD" id="cd09868">
    <property type="entry name" value="PIN_XPG_RAD2"/>
    <property type="match status" value="2"/>
</dbReference>
<sequence length="1132" mass="129195">MGVYGLWRLLDATGKQVPLETLEGKILAIDISIWIHQVLQGYQDRFGNPKPNAHLIGLFHRICKLLYYKIKPVFVFDGGVPMLKKNTIALRRKQKSMAKNKAQQMRTELINNLIKHSTIKAVLNTEKQVTTNGSSEVVINLQNKQTVNDMYKLPNMPSTSKAESSHSDDCNSDSSDEPSPKKQTKWSGNIHSVDVTSAEFKTLPADVRYEILTDLKETRKQSSWGRLHEMPEESNEFSGFQMKRLLKRRLVQQSLESAEKEMGGKTLTLDELDKLLKEQGIPTNVQNYTYRIAADNTTRLIYISDKNAYLKDNDDVNSDSESIQHENRMDEATAGPSKDTKICDDINEYELDDDCDSDTDITDMNNFKFRWETDSDIESEVESNESRVLPKEYFKQNITNPALTYMLEYSGLTEKQILTLLEQNNRETYRDVENMSRISQQIDSFKTIQPCESKNNSLNTKHSSISEDGKEDTKHNYTNTIKSIDVSKPELAESNTETNINISPTRMANISDKAQVESKNVVTVNSIDSMSDSDDFIEIEDIPIPDIGTTTNKYIPQDIQITFRSDEKVVDDMFADVFETHNSEINTDIHLTQSAEIFHYDQEISRNERTLKETVDSKKDQIKDKQLLNLKEIDNLNAQTTIDIDPNTLNTNVPLEENQMKGSIENLTNFIKDNVEAANIKDNTNVNMLTDYTKRISPIPMNEEELLSLQTQLEDKQTELMANIGKLERQGIDISDQIRIEAQELLRLFGIPYIIAPMEAEAQCAYLEQIHLIDGTITDDSDIWLFGGQCVYKNFFDNNKKVLEFRSCDIQHYFSKPIVLSIQKETHPCTNYKIFISFLELTRNEMIRLALLVGSDYTTGLSGIGPVTALEILAAFPSEGDDLLQGLTNFSSWIENGKTAGPGKANLRTKLQNLQIQKGFPSQAVVQAYLSPKVDESKETFTWGKPNIILLADYVKQKFGWDKNKYNKIIEPVLKRLQEKQSQQKINAYFKLQTIPKSIEMNLSKRVQKAVQKLSNENKEDSISVESTQQSIKKKRSLVENRKKRGELKNERALVDNTKPKVFTVSACNEKNVDEYIPQRESDKANALKKKLHAIEVIRKSKQGLYKTKKIRRCVRKVKEKAELSESDSGSS</sequence>
<dbReference type="GeneID" id="117230949"/>
<keyword evidence="9" id="KW-0378">Hydrolase</keyword>
<evidence type="ECO:0000256" key="7">
    <source>
        <dbReference type="ARBA" id="ARBA00022759"/>
    </source>
</evidence>
<organism evidence="17 19">
    <name type="scientific">Bombus vosnesenskii</name>
    <dbReference type="NCBI Taxonomy" id="207650"/>
    <lineage>
        <taxon>Eukaryota</taxon>
        <taxon>Metazoa</taxon>
        <taxon>Ecdysozoa</taxon>
        <taxon>Arthropoda</taxon>
        <taxon>Hexapoda</taxon>
        <taxon>Insecta</taxon>
        <taxon>Pterygota</taxon>
        <taxon>Neoptera</taxon>
        <taxon>Endopterygota</taxon>
        <taxon>Hymenoptera</taxon>
        <taxon>Apocrita</taxon>
        <taxon>Aculeata</taxon>
        <taxon>Apoidea</taxon>
        <taxon>Anthophila</taxon>
        <taxon>Apidae</taxon>
        <taxon>Bombus</taxon>
        <taxon>Pyrobombus</taxon>
    </lineage>
</organism>
<protein>
    <submittedName>
        <fullName evidence="18 19">DNA repair protein complementing XP-G cells isoform X1</fullName>
    </submittedName>
</protein>
<dbReference type="Proteomes" id="UP000504631">
    <property type="component" value="Unplaced"/>
</dbReference>
<evidence type="ECO:0000256" key="5">
    <source>
        <dbReference type="ARBA" id="ARBA00022722"/>
    </source>
</evidence>
<evidence type="ECO:0000313" key="21">
    <source>
        <dbReference type="RefSeq" id="XP_033344804.1"/>
    </source>
</evidence>
<name>A0A6J3JWX1_9HYME</name>
<evidence type="ECO:0000256" key="1">
    <source>
        <dbReference type="ARBA" id="ARBA00001946"/>
    </source>
</evidence>
<evidence type="ECO:0000313" key="19">
    <source>
        <dbReference type="RefSeq" id="XP_033344801.1"/>
    </source>
</evidence>
<evidence type="ECO:0000256" key="2">
    <source>
        <dbReference type="ARBA" id="ARBA00004123"/>
    </source>
</evidence>
<dbReference type="InterPro" id="IPR036279">
    <property type="entry name" value="5-3_exonuclease_C_sf"/>
</dbReference>
<keyword evidence="8" id="KW-0227">DNA damage</keyword>
<dbReference type="PROSITE" id="PS00842">
    <property type="entry name" value="XPG_2"/>
    <property type="match status" value="1"/>
</dbReference>
<evidence type="ECO:0000256" key="6">
    <source>
        <dbReference type="ARBA" id="ARBA00022723"/>
    </source>
</evidence>
<dbReference type="GO" id="GO:0008821">
    <property type="term" value="F:crossover junction DNA endonuclease activity"/>
    <property type="evidence" value="ECO:0007669"/>
    <property type="project" value="UniProtKB-ARBA"/>
</dbReference>
<keyword evidence="5" id="KW-0540">Nuclease</keyword>
<gene>
    <name evidence="18 19 20 21 22" type="primary">LOC117230949</name>
</gene>
<dbReference type="Gene3D" id="1.10.150.20">
    <property type="entry name" value="5' to 3' exonuclease, C-terminal subdomain"/>
    <property type="match status" value="1"/>
</dbReference>
<dbReference type="FunFam" id="1.10.150.20:FF:000030">
    <property type="entry name" value="Flap endonuclease GEN-like 1"/>
    <property type="match status" value="1"/>
</dbReference>
<reference evidence="18 19" key="1">
    <citation type="submission" date="2025-04" db="UniProtKB">
        <authorList>
            <consortium name="RefSeq"/>
        </authorList>
    </citation>
    <scope>IDENTIFICATION</scope>
    <source>
        <tissue evidence="18 19">Muscle</tissue>
    </source>
</reference>
<evidence type="ECO:0000256" key="3">
    <source>
        <dbReference type="ARBA" id="ARBA00005283"/>
    </source>
</evidence>
<dbReference type="GO" id="GO:0000400">
    <property type="term" value="F:four-way junction DNA binding"/>
    <property type="evidence" value="ECO:0007669"/>
    <property type="project" value="UniProtKB-ARBA"/>
</dbReference>
<dbReference type="RefSeq" id="XP_033344805.1">
    <property type="nucleotide sequence ID" value="XM_033488914.1"/>
</dbReference>
<keyword evidence="7" id="KW-0255">Endonuclease</keyword>
<dbReference type="GO" id="GO:0017108">
    <property type="term" value="F:5'-flap endonuclease activity"/>
    <property type="evidence" value="ECO:0007669"/>
    <property type="project" value="UniProtKB-ARBA"/>
</dbReference>
<proteinExistence type="inferred from homology"/>
<dbReference type="RefSeq" id="XP_033344804.1">
    <property type="nucleotide sequence ID" value="XM_033488913.1"/>
</dbReference>
<evidence type="ECO:0000256" key="9">
    <source>
        <dbReference type="ARBA" id="ARBA00022801"/>
    </source>
</evidence>
<comment type="subcellular location">
    <subcellularLocation>
        <location evidence="2">Nucleus</location>
    </subcellularLocation>
</comment>
<comment type="similarity">
    <text evidence="3">Belongs to the XPG/RAD2 endonuclease family. XPG subfamily.</text>
</comment>
<keyword evidence="11" id="KW-0234">DNA repair</keyword>
<dbReference type="InterPro" id="IPR006084">
    <property type="entry name" value="XPG/Rad2"/>
</dbReference>
<dbReference type="AlphaFoldDB" id="A0A6J3JWX1"/>
<dbReference type="SMART" id="SM00484">
    <property type="entry name" value="XPGI"/>
    <property type="match status" value="1"/>
</dbReference>
<feature type="region of interest" description="Disordered" evidence="14">
    <location>
        <begin position="313"/>
        <end position="340"/>
    </location>
</feature>
<evidence type="ECO:0000259" key="15">
    <source>
        <dbReference type="SMART" id="SM00484"/>
    </source>
</evidence>
<keyword evidence="12" id="KW-0539">Nucleus</keyword>
<evidence type="ECO:0000313" key="20">
    <source>
        <dbReference type="RefSeq" id="XP_033344802.1"/>
    </source>
</evidence>